<evidence type="ECO:0000313" key="1">
    <source>
        <dbReference type="EMBL" id="MBX70405.1"/>
    </source>
</evidence>
<proteinExistence type="predicted"/>
<organism evidence="1">
    <name type="scientific">Rhizophora mucronata</name>
    <name type="common">Asiatic mangrove</name>
    <dbReference type="NCBI Taxonomy" id="61149"/>
    <lineage>
        <taxon>Eukaryota</taxon>
        <taxon>Viridiplantae</taxon>
        <taxon>Streptophyta</taxon>
        <taxon>Embryophyta</taxon>
        <taxon>Tracheophyta</taxon>
        <taxon>Spermatophyta</taxon>
        <taxon>Magnoliopsida</taxon>
        <taxon>eudicotyledons</taxon>
        <taxon>Gunneridae</taxon>
        <taxon>Pentapetalae</taxon>
        <taxon>rosids</taxon>
        <taxon>fabids</taxon>
        <taxon>Malpighiales</taxon>
        <taxon>Rhizophoraceae</taxon>
        <taxon>Rhizophora</taxon>
    </lineage>
</organism>
<protein>
    <submittedName>
        <fullName evidence="1">Uncharacterized protein</fullName>
    </submittedName>
</protein>
<dbReference type="EMBL" id="GGEC01089921">
    <property type="protein sequence ID" value="MBX70405.1"/>
    <property type="molecule type" value="Transcribed_RNA"/>
</dbReference>
<name>A0A2P2QTX6_RHIMU</name>
<sequence length="13" mass="1440">MGLGIRIREKPIG</sequence>
<accession>A0A2P2QTX6</accession>
<reference evidence="1" key="1">
    <citation type="submission" date="2018-02" db="EMBL/GenBank/DDBJ databases">
        <title>Rhizophora mucronata_Transcriptome.</title>
        <authorList>
            <person name="Meera S.P."/>
            <person name="Sreeshan A."/>
            <person name="Augustine A."/>
        </authorList>
    </citation>
    <scope>NUCLEOTIDE SEQUENCE</scope>
    <source>
        <tissue evidence="1">Leaf</tissue>
    </source>
</reference>